<name>M6CV88_9LEPT</name>
<comment type="caution">
    <text evidence="4">The sequence shown here is derived from an EMBL/GenBank/DDBJ whole genome shotgun (WGS) entry which is preliminary data.</text>
</comment>
<evidence type="ECO:0000313" key="4">
    <source>
        <dbReference type="EMBL" id="EMJ92823.1"/>
    </source>
</evidence>
<feature type="transmembrane region" description="Helical" evidence="2">
    <location>
        <begin position="224"/>
        <end position="241"/>
    </location>
</feature>
<dbReference type="PATRIC" id="fig|1218565.3.peg.3366"/>
<evidence type="ECO:0000256" key="1">
    <source>
        <dbReference type="SAM" id="MobiDB-lite"/>
    </source>
</evidence>
<reference evidence="4 5" key="1">
    <citation type="submission" date="2013-01" db="EMBL/GenBank/DDBJ databases">
        <authorList>
            <person name="Harkins D.M."/>
            <person name="Durkin A.S."/>
            <person name="Brinkac L.M."/>
            <person name="Haft D.H."/>
            <person name="Selengut J.D."/>
            <person name="Sanka R."/>
            <person name="DePew J."/>
            <person name="Purushe J."/>
            <person name="Galloway R.L."/>
            <person name="Vinetz J.M."/>
            <person name="Sutton G.G."/>
            <person name="Nierman W.C."/>
            <person name="Fouts D.E."/>
        </authorList>
    </citation>
    <scope>NUCLEOTIDE SEQUENCE [LARGE SCALE GENOMIC DNA]</scope>
    <source>
        <strain evidence="4 5">79601</strain>
    </source>
</reference>
<keyword evidence="2" id="KW-1133">Transmembrane helix</keyword>
<evidence type="ECO:0000256" key="3">
    <source>
        <dbReference type="SAM" id="SignalP"/>
    </source>
</evidence>
<dbReference type="OrthoDB" id="346221at2"/>
<proteinExistence type="predicted"/>
<feature type="chain" id="PRO_5004076507" description="Sec region non-globular protein" evidence="3">
    <location>
        <begin position="22"/>
        <end position="262"/>
    </location>
</feature>
<dbReference type="RefSeq" id="WP_020774450.1">
    <property type="nucleotide sequence ID" value="NZ_ANIK01000077.1"/>
</dbReference>
<keyword evidence="2" id="KW-0812">Transmembrane</keyword>
<feature type="compositionally biased region" description="Low complexity" evidence="1">
    <location>
        <begin position="95"/>
        <end position="123"/>
    </location>
</feature>
<dbReference type="AlphaFoldDB" id="M6CV88"/>
<dbReference type="Proteomes" id="UP000011988">
    <property type="component" value="Unassembled WGS sequence"/>
</dbReference>
<keyword evidence="3" id="KW-0732">Signal</keyword>
<dbReference type="EMBL" id="ANIK01000077">
    <property type="protein sequence ID" value="EMJ92823.1"/>
    <property type="molecule type" value="Genomic_DNA"/>
</dbReference>
<evidence type="ECO:0000256" key="2">
    <source>
        <dbReference type="SAM" id="Phobius"/>
    </source>
</evidence>
<feature type="compositionally biased region" description="Basic and acidic residues" evidence="1">
    <location>
        <begin position="191"/>
        <end position="207"/>
    </location>
</feature>
<dbReference type="NCBIfam" id="TIGR04420">
    <property type="entry name" value="Sec_Non_Glob"/>
    <property type="match status" value="1"/>
</dbReference>
<gene>
    <name evidence="4" type="ORF">LEP1GSC194_3806</name>
</gene>
<sequence length="262" mass="28844">MKKTAVSILIFLFLGNPFLFSQDGEEIDFLERVGEPKKTVGKKSSNSNSNPSAGVSKVSKKKERKRSKKRKSRKSSGVPPYSEGTQKKNVEPDNNDGTSSGNNTNGSQNNGSNSSNAGSSNNTQIKEQGNTDEQQVASSSKTDPGDLSKPYWVNEEVKVRPNNLPGFTASAEPEKQEQSSSFKNSLSEILKLGEDKKKEEEKKKVQEGQKPGSFTGFISEYKKPIIIVVFILLFALYRLKAGKSRGSSSRRSPVTINKMRRD</sequence>
<evidence type="ECO:0008006" key="6">
    <source>
        <dbReference type="Google" id="ProtNLM"/>
    </source>
</evidence>
<feature type="region of interest" description="Disordered" evidence="1">
    <location>
        <begin position="36"/>
        <end position="213"/>
    </location>
</feature>
<organism evidence="4 5">
    <name type="scientific">Leptospira alstonii serovar Sichuan str. 79601</name>
    <dbReference type="NCBI Taxonomy" id="1218565"/>
    <lineage>
        <taxon>Bacteria</taxon>
        <taxon>Pseudomonadati</taxon>
        <taxon>Spirochaetota</taxon>
        <taxon>Spirochaetia</taxon>
        <taxon>Leptospirales</taxon>
        <taxon>Leptospiraceae</taxon>
        <taxon>Leptospira</taxon>
    </lineage>
</organism>
<feature type="compositionally biased region" description="Polar residues" evidence="1">
    <location>
        <begin position="178"/>
        <end position="187"/>
    </location>
</feature>
<evidence type="ECO:0000313" key="5">
    <source>
        <dbReference type="Proteomes" id="UP000011988"/>
    </source>
</evidence>
<feature type="compositionally biased region" description="Polar residues" evidence="1">
    <location>
        <begin position="124"/>
        <end position="142"/>
    </location>
</feature>
<protein>
    <recommendedName>
        <fullName evidence="6">Sec region non-globular protein</fullName>
    </recommendedName>
</protein>
<dbReference type="InterPro" id="IPR030951">
    <property type="entry name" value="Sec_Non_Glob"/>
</dbReference>
<accession>M6CV88</accession>
<feature type="signal peptide" evidence="3">
    <location>
        <begin position="1"/>
        <end position="21"/>
    </location>
</feature>
<feature type="compositionally biased region" description="Basic residues" evidence="1">
    <location>
        <begin position="58"/>
        <end position="74"/>
    </location>
</feature>
<keyword evidence="2" id="KW-0472">Membrane</keyword>